<evidence type="ECO:0000256" key="1">
    <source>
        <dbReference type="SAM" id="MobiDB-lite"/>
    </source>
</evidence>
<feature type="compositionally biased region" description="Pro residues" evidence="1">
    <location>
        <begin position="129"/>
        <end position="142"/>
    </location>
</feature>
<feature type="compositionally biased region" description="Low complexity" evidence="1">
    <location>
        <begin position="27"/>
        <end position="40"/>
    </location>
</feature>
<evidence type="ECO:0000313" key="2">
    <source>
        <dbReference type="EMBL" id="TDL24117.1"/>
    </source>
</evidence>
<feature type="compositionally biased region" description="Basic and acidic residues" evidence="1">
    <location>
        <begin position="41"/>
        <end position="62"/>
    </location>
</feature>
<feature type="region of interest" description="Disordered" evidence="1">
    <location>
        <begin position="118"/>
        <end position="142"/>
    </location>
</feature>
<feature type="compositionally biased region" description="Polar residues" evidence="1">
    <location>
        <begin position="68"/>
        <end position="78"/>
    </location>
</feature>
<accession>A0A4Y7Q8Y3</accession>
<gene>
    <name evidence="2" type="ORF">BD410DRAFT_838183</name>
</gene>
<name>A0A4Y7Q8Y3_9AGAM</name>
<sequence length="287" mass="31139">MSADNSAFASADTAANPTETPRAMKGPGLPSGPRRSPTPLQERDVKCFDRRSESSGKAMHPEEGDEQQAPSLALITNNEQRKNLEKKIMRETYFWADRCYEHESTSELEFVDTPSTVDVSTGAQNCRSSPPPRILYPDPTSPLLPDLTVQSESPSRNMKRQAMYGTLPTHFYSLGSAPVTPIGTTMNANLTISTYSSASPDLAQIPQVHTRTYEEAISPYAFPPTLHHRNIFSCAITDVPTSLTPGSQQSTQSSVSSVPPVLDVALDSSAFGVELGDLNEETTPFGS</sequence>
<proteinExistence type="predicted"/>
<keyword evidence="3" id="KW-1185">Reference proteome</keyword>
<feature type="region of interest" description="Disordered" evidence="1">
    <location>
        <begin position="1"/>
        <end position="78"/>
    </location>
</feature>
<dbReference type="EMBL" id="ML170167">
    <property type="protein sequence ID" value="TDL24117.1"/>
    <property type="molecule type" value="Genomic_DNA"/>
</dbReference>
<dbReference type="AlphaFoldDB" id="A0A4Y7Q8Y3"/>
<organism evidence="2 3">
    <name type="scientific">Rickenella mellea</name>
    <dbReference type="NCBI Taxonomy" id="50990"/>
    <lineage>
        <taxon>Eukaryota</taxon>
        <taxon>Fungi</taxon>
        <taxon>Dikarya</taxon>
        <taxon>Basidiomycota</taxon>
        <taxon>Agaricomycotina</taxon>
        <taxon>Agaricomycetes</taxon>
        <taxon>Hymenochaetales</taxon>
        <taxon>Rickenellaceae</taxon>
        <taxon>Rickenella</taxon>
    </lineage>
</organism>
<protein>
    <submittedName>
        <fullName evidence="2">Uncharacterized protein</fullName>
    </submittedName>
</protein>
<dbReference type="VEuPathDB" id="FungiDB:BD410DRAFT_838183"/>
<evidence type="ECO:0000313" key="3">
    <source>
        <dbReference type="Proteomes" id="UP000294933"/>
    </source>
</evidence>
<feature type="compositionally biased region" description="Polar residues" evidence="1">
    <location>
        <begin position="1"/>
        <end position="19"/>
    </location>
</feature>
<feature type="compositionally biased region" description="Polar residues" evidence="1">
    <location>
        <begin position="118"/>
        <end position="128"/>
    </location>
</feature>
<reference evidence="2 3" key="1">
    <citation type="submission" date="2018-06" db="EMBL/GenBank/DDBJ databases">
        <title>A transcriptomic atlas of mushroom development highlights an independent origin of complex multicellularity.</title>
        <authorList>
            <consortium name="DOE Joint Genome Institute"/>
            <person name="Krizsan K."/>
            <person name="Almasi E."/>
            <person name="Merenyi Z."/>
            <person name="Sahu N."/>
            <person name="Viragh M."/>
            <person name="Koszo T."/>
            <person name="Mondo S."/>
            <person name="Kiss B."/>
            <person name="Balint B."/>
            <person name="Kues U."/>
            <person name="Barry K."/>
            <person name="Hegedus J.C."/>
            <person name="Henrissat B."/>
            <person name="Johnson J."/>
            <person name="Lipzen A."/>
            <person name="Ohm R."/>
            <person name="Nagy I."/>
            <person name="Pangilinan J."/>
            <person name="Yan J."/>
            <person name="Xiong Y."/>
            <person name="Grigoriev I.V."/>
            <person name="Hibbett D.S."/>
            <person name="Nagy L.G."/>
        </authorList>
    </citation>
    <scope>NUCLEOTIDE SEQUENCE [LARGE SCALE GENOMIC DNA]</scope>
    <source>
        <strain evidence="2 3">SZMC22713</strain>
    </source>
</reference>
<dbReference type="Proteomes" id="UP000294933">
    <property type="component" value="Unassembled WGS sequence"/>
</dbReference>